<keyword evidence="10" id="KW-0902">Two-component regulatory system</keyword>
<dbReference type="InterPro" id="IPR003594">
    <property type="entry name" value="HATPase_dom"/>
</dbReference>
<comment type="subcellular location">
    <subcellularLocation>
        <location evidence="2">Membrane</location>
        <topology evidence="2">Multi-pass membrane protein</topology>
    </subcellularLocation>
</comment>
<evidence type="ECO:0000259" key="13">
    <source>
        <dbReference type="PROSITE" id="PS50112"/>
    </source>
</evidence>
<evidence type="ECO:0000313" key="15">
    <source>
        <dbReference type="EMBL" id="KKL98152.1"/>
    </source>
</evidence>
<sequence>MESKIRNSGIDVIGNTPWGTHFCLFYQTKEDLIDILVPYFKAGLENNEYCMWVTSEPLNEKNVEKAIRVAIPNFDEYLKKKQIEIIPYTDWYLRDNTFDFNRVLNGWIEKLENAVENGFEGLRITGNTAWLEKKDWNEFCEYEEEINNVIGNFQMIAICTYSLEKCGSFELLDVLQNHQFALIRRESSWEIFKNSEQIKIEQQLKESEEKYRNFVQNIQGIAFQGSKDFSITFIDGAVEEITGYTSEDFETGRMKWNQIIYPDDALTIGKKVELFHSTSAETEILEYRIMHKNGEIRWVLNPIRKIYDKIKKMEDFQGIVVDITQRKKAEIELKDLNKMKSEFLRRASHELKTPLISIKGFSDLILSLYADQLDPVIISKLREINDGCERLQNIINNLLETSRLKSPQLKPKLQKENLSFLIKFCVNELESLADIRNQSIKLDIQDDLYAYIEKEEIHDVLSNLLTNAIKYTPPTGKIEITSELKEDLLVISIKDNGIGFTNEQKKKI</sequence>
<evidence type="ECO:0000256" key="10">
    <source>
        <dbReference type="ARBA" id="ARBA00023012"/>
    </source>
</evidence>
<dbReference type="CDD" id="cd00082">
    <property type="entry name" value="HisKA"/>
    <property type="match status" value="1"/>
</dbReference>
<dbReference type="InterPro" id="IPR001610">
    <property type="entry name" value="PAC"/>
</dbReference>
<dbReference type="AlphaFoldDB" id="A0A0F9JGN7"/>
<evidence type="ECO:0000256" key="5">
    <source>
        <dbReference type="ARBA" id="ARBA00022692"/>
    </source>
</evidence>
<keyword evidence="4" id="KW-0808">Transferase</keyword>
<dbReference type="InterPro" id="IPR050351">
    <property type="entry name" value="BphY/WalK/GraS-like"/>
</dbReference>
<gene>
    <name evidence="15" type="ORF">LCGC14_1827260</name>
</gene>
<keyword evidence="7" id="KW-0418">Kinase</keyword>
<feature type="domain" description="PAC" evidence="14">
    <location>
        <begin position="283"/>
        <end position="335"/>
    </location>
</feature>
<dbReference type="InterPro" id="IPR025847">
    <property type="entry name" value="MEDS_domain"/>
</dbReference>
<evidence type="ECO:0000256" key="2">
    <source>
        <dbReference type="ARBA" id="ARBA00004141"/>
    </source>
</evidence>
<comment type="caution">
    <text evidence="15">The sequence shown here is derived from an EMBL/GenBank/DDBJ whole genome shotgun (WGS) entry which is preliminary data.</text>
</comment>
<dbReference type="GO" id="GO:0000155">
    <property type="term" value="F:phosphorelay sensor kinase activity"/>
    <property type="evidence" value="ECO:0007669"/>
    <property type="project" value="InterPro"/>
</dbReference>
<feature type="domain" description="Histidine kinase" evidence="12">
    <location>
        <begin position="346"/>
        <end position="508"/>
    </location>
</feature>
<dbReference type="NCBIfam" id="TIGR00229">
    <property type="entry name" value="sensory_box"/>
    <property type="match status" value="1"/>
</dbReference>
<dbReference type="PANTHER" id="PTHR42878">
    <property type="entry name" value="TWO-COMPONENT HISTIDINE KINASE"/>
    <property type="match status" value="1"/>
</dbReference>
<keyword evidence="11" id="KW-0472">Membrane</keyword>
<dbReference type="SUPFAM" id="SSF55785">
    <property type="entry name" value="PYP-like sensor domain (PAS domain)"/>
    <property type="match status" value="1"/>
</dbReference>
<evidence type="ECO:0000256" key="1">
    <source>
        <dbReference type="ARBA" id="ARBA00000085"/>
    </source>
</evidence>
<dbReference type="PROSITE" id="PS50113">
    <property type="entry name" value="PAC"/>
    <property type="match status" value="1"/>
</dbReference>
<accession>A0A0F9JGN7</accession>
<dbReference type="Pfam" id="PF02518">
    <property type="entry name" value="HATPase_c"/>
    <property type="match status" value="1"/>
</dbReference>
<reference evidence="15" key="1">
    <citation type="journal article" date="2015" name="Nature">
        <title>Complex archaea that bridge the gap between prokaryotes and eukaryotes.</title>
        <authorList>
            <person name="Spang A."/>
            <person name="Saw J.H."/>
            <person name="Jorgensen S.L."/>
            <person name="Zaremba-Niedzwiedzka K."/>
            <person name="Martijn J."/>
            <person name="Lind A.E."/>
            <person name="van Eijk R."/>
            <person name="Schleper C."/>
            <person name="Guy L."/>
            <person name="Ettema T.J."/>
        </authorList>
    </citation>
    <scope>NUCLEOTIDE SEQUENCE</scope>
</reference>
<dbReference type="EMBL" id="LAZR01017987">
    <property type="protein sequence ID" value="KKL98152.1"/>
    <property type="molecule type" value="Genomic_DNA"/>
</dbReference>
<keyword evidence="8" id="KW-0067">ATP-binding</keyword>
<dbReference type="InterPro" id="IPR003661">
    <property type="entry name" value="HisK_dim/P_dom"/>
</dbReference>
<dbReference type="EC" id="2.7.13.3" evidence="3"/>
<dbReference type="InterPro" id="IPR035965">
    <property type="entry name" value="PAS-like_dom_sf"/>
</dbReference>
<dbReference type="GO" id="GO:0016020">
    <property type="term" value="C:membrane"/>
    <property type="evidence" value="ECO:0007669"/>
    <property type="project" value="UniProtKB-SubCell"/>
</dbReference>
<dbReference type="SMART" id="SM00388">
    <property type="entry name" value="HisKA"/>
    <property type="match status" value="1"/>
</dbReference>
<dbReference type="GO" id="GO:0000156">
    <property type="term" value="F:phosphorelay response regulator activity"/>
    <property type="evidence" value="ECO:0007669"/>
    <property type="project" value="TreeGrafter"/>
</dbReference>
<dbReference type="Gene3D" id="1.10.287.130">
    <property type="match status" value="1"/>
</dbReference>
<organism evidence="15">
    <name type="scientific">marine sediment metagenome</name>
    <dbReference type="NCBI Taxonomy" id="412755"/>
    <lineage>
        <taxon>unclassified sequences</taxon>
        <taxon>metagenomes</taxon>
        <taxon>ecological metagenomes</taxon>
    </lineage>
</organism>
<dbReference type="Gene3D" id="3.30.565.10">
    <property type="entry name" value="Histidine kinase-like ATPase, C-terminal domain"/>
    <property type="match status" value="1"/>
</dbReference>
<keyword evidence="5" id="KW-0812">Transmembrane</keyword>
<feature type="non-terminal residue" evidence="15">
    <location>
        <position position="508"/>
    </location>
</feature>
<dbReference type="InterPro" id="IPR005467">
    <property type="entry name" value="His_kinase_dom"/>
</dbReference>
<dbReference type="PROSITE" id="PS50112">
    <property type="entry name" value="PAS"/>
    <property type="match status" value="1"/>
</dbReference>
<dbReference type="InterPro" id="IPR013655">
    <property type="entry name" value="PAS_fold_3"/>
</dbReference>
<dbReference type="PANTHER" id="PTHR42878:SF7">
    <property type="entry name" value="SENSOR HISTIDINE KINASE GLRK"/>
    <property type="match status" value="1"/>
</dbReference>
<dbReference type="CDD" id="cd00130">
    <property type="entry name" value="PAS"/>
    <property type="match status" value="1"/>
</dbReference>
<dbReference type="SMART" id="SM00086">
    <property type="entry name" value="PAC"/>
    <property type="match status" value="1"/>
</dbReference>
<evidence type="ECO:0000256" key="7">
    <source>
        <dbReference type="ARBA" id="ARBA00022777"/>
    </source>
</evidence>
<dbReference type="Gene3D" id="3.30.450.20">
    <property type="entry name" value="PAS domain"/>
    <property type="match status" value="1"/>
</dbReference>
<proteinExistence type="predicted"/>
<evidence type="ECO:0000256" key="3">
    <source>
        <dbReference type="ARBA" id="ARBA00012438"/>
    </source>
</evidence>
<dbReference type="InterPro" id="IPR000700">
    <property type="entry name" value="PAS-assoc_C"/>
</dbReference>
<evidence type="ECO:0000259" key="14">
    <source>
        <dbReference type="PROSITE" id="PS50113"/>
    </source>
</evidence>
<dbReference type="InterPro" id="IPR000014">
    <property type="entry name" value="PAS"/>
</dbReference>
<evidence type="ECO:0000259" key="12">
    <source>
        <dbReference type="PROSITE" id="PS50109"/>
    </source>
</evidence>
<feature type="domain" description="PAS" evidence="13">
    <location>
        <begin position="207"/>
        <end position="264"/>
    </location>
</feature>
<name>A0A0F9JGN7_9ZZZZ</name>
<dbReference type="Pfam" id="PF14417">
    <property type="entry name" value="MEDS"/>
    <property type="match status" value="1"/>
</dbReference>
<evidence type="ECO:0000256" key="11">
    <source>
        <dbReference type="ARBA" id="ARBA00023136"/>
    </source>
</evidence>
<evidence type="ECO:0000256" key="4">
    <source>
        <dbReference type="ARBA" id="ARBA00022679"/>
    </source>
</evidence>
<dbReference type="InterPro" id="IPR036890">
    <property type="entry name" value="HATPase_C_sf"/>
</dbReference>
<comment type="catalytic activity">
    <reaction evidence="1">
        <text>ATP + protein L-histidine = ADP + protein N-phospho-L-histidine.</text>
        <dbReference type="EC" id="2.7.13.3"/>
    </reaction>
</comment>
<keyword evidence="6" id="KW-0547">Nucleotide-binding</keyword>
<dbReference type="PROSITE" id="PS50109">
    <property type="entry name" value="HIS_KIN"/>
    <property type="match status" value="1"/>
</dbReference>
<dbReference type="SUPFAM" id="SSF55874">
    <property type="entry name" value="ATPase domain of HSP90 chaperone/DNA topoisomerase II/histidine kinase"/>
    <property type="match status" value="1"/>
</dbReference>
<dbReference type="GO" id="GO:0007234">
    <property type="term" value="P:osmosensory signaling via phosphorelay pathway"/>
    <property type="evidence" value="ECO:0007669"/>
    <property type="project" value="TreeGrafter"/>
</dbReference>
<evidence type="ECO:0000256" key="8">
    <source>
        <dbReference type="ARBA" id="ARBA00022840"/>
    </source>
</evidence>
<dbReference type="CDD" id="cd00075">
    <property type="entry name" value="HATPase"/>
    <property type="match status" value="1"/>
</dbReference>
<dbReference type="GO" id="GO:0005524">
    <property type="term" value="F:ATP binding"/>
    <property type="evidence" value="ECO:0007669"/>
    <property type="project" value="UniProtKB-KW"/>
</dbReference>
<protein>
    <recommendedName>
        <fullName evidence="3">histidine kinase</fullName>
        <ecNumber evidence="3">2.7.13.3</ecNumber>
    </recommendedName>
</protein>
<dbReference type="GO" id="GO:0030295">
    <property type="term" value="F:protein kinase activator activity"/>
    <property type="evidence" value="ECO:0007669"/>
    <property type="project" value="TreeGrafter"/>
</dbReference>
<dbReference type="Pfam" id="PF08447">
    <property type="entry name" value="PAS_3"/>
    <property type="match status" value="1"/>
</dbReference>
<evidence type="ECO:0000256" key="9">
    <source>
        <dbReference type="ARBA" id="ARBA00022989"/>
    </source>
</evidence>
<keyword evidence="9" id="KW-1133">Transmembrane helix</keyword>
<evidence type="ECO:0000256" key="6">
    <source>
        <dbReference type="ARBA" id="ARBA00022741"/>
    </source>
</evidence>
<dbReference type="Pfam" id="PF00512">
    <property type="entry name" value="HisKA"/>
    <property type="match status" value="1"/>
</dbReference>